<accession>A0A974NNU0</accession>
<feature type="transmembrane region" description="Helical" evidence="1">
    <location>
        <begin position="38"/>
        <end position="56"/>
    </location>
</feature>
<dbReference type="KEGG" id="ppsr:I6J18_05910"/>
<evidence type="ECO:0008006" key="4">
    <source>
        <dbReference type="Google" id="ProtNLM"/>
    </source>
</evidence>
<keyword evidence="3" id="KW-1185">Reference proteome</keyword>
<keyword evidence="1" id="KW-1133">Transmembrane helix</keyword>
<reference evidence="2 3" key="1">
    <citation type="submission" date="2021-01" db="EMBL/GenBank/DDBJ databases">
        <title>FDA dAtabase for Regulatory Grade micrObial Sequences (FDA-ARGOS): Supporting development and validation of Infectious Disease Dx tests.</title>
        <authorList>
            <person name="Nelson B."/>
            <person name="Plummer A."/>
            <person name="Tallon L."/>
            <person name="Sadzewicz L."/>
            <person name="Zhao X."/>
            <person name="Boylan J."/>
            <person name="Ott S."/>
            <person name="Bowen H."/>
            <person name="Vavikolanu K."/>
            <person name="Mehta A."/>
            <person name="Aluvathingal J."/>
            <person name="Nadendla S."/>
            <person name="Myers T."/>
            <person name="Yan Y."/>
            <person name="Sichtig H."/>
        </authorList>
    </citation>
    <scope>NUCLEOTIDE SEQUENCE [LARGE SCALE GENOMIC DNA]</scope>
    <source>
        <strain evidence="2 3">FDAARGOS_1161</strain>
    </source>
</reference>
<name>A0A974NNU0_PERPY</name>
<dbReference type="RefSeq" id="WP_040375143.1">
    <property type="nucleotide sequence ID" value="NZ_CP068053.1"/>
</dbReference>
<feature type="transmembrane region" description="Helical" evidence="1">
    <location>
        <begin position="15"/>
        <end position="32"/>
    </location>
</feature>
<dbReference type="EMBL" id="CP068053">
    <property type="protein sequence ID" value="QQT01401.1"/>
    <property type="molecule type" value="Genomic_DNA"/>
</dbReference>
<protein>
    <recommendedName>
        <fullName evidence="4">Holin</fullName>
    </recommendedName>
</protein>
<sequence>MTKEQIVKKLTSRKFWVLIAAFIGSLLMAFNFGDNQIAQITAIITNFASVAIYILAEASVDKAAAQDKKTE</sequence>
<gene>
    <name evidence="2" type="ORF">I6J18_05910</name>
</gene>
<evidence type="ECO:0000256" key="1">
    <source>
        <dbReference type="SAM" id="Phobius"/>
    </source>
</evidence>
<dbReference type="Proteomes" id="UP000595254">
    <property type="component" value="Chromosome"/>
</dbReference>
<evidence type="ECO:0000313" key="2">
    <source>
        <dbReference type="EMBL" id="QQT01401.1"/>
    </source>
</evidence>
<keyword evidence="1" id="KW-0812">Transmembrane</keyword>
<evidence type="ECO:0000313" key="3">
    <source>
        <dbReference type="Proteomes" id="UP000595254"/>
    </source>
</evidence>
<keyword evidence="1" id="KW-0472">Membrane</keyword>
<proteinExistence type="predicted"/>
<dbReference type="AlphaFoldDB" id="A0A974NNU0"/>
<organism evidence="2 3">
    <name type="scientific">Peribacillus psychrosaccharolyticus</name>
    <name type="common">Bacillus psychrosaccharolyticus</name>
    <dbReference type="NCBI Taxonomy" id="1407"/>
    <lineage>
        <taxon>Bacteria</taxon>
        <taxon>Bacillati</taxon>
        <taxon>Bacillota</taxon>
        <taxon>Bacilli</taxon>
        <taxon>Bacillales</taxon>
        <taxon>Bacillaceae</taxon>
        <taxon>Peribacillus</taxon>
    </lineage>
</organism>